<feature type="coiled-coil region" evidence="1">
    <location>
        <begin position="1217"/>
        <end position="1244"/>
    </location>
</feature>
<protein>
    <submittedName>
        <fullName evidence="3">CHAT domain protein</fullName>
    </submittedName>
</protein>
<gene>
    <name evidence="3" type="ORF">K239x_00440</name>
</gene>
<evidence type="ECO:0000259" key="2">
    <source>
        <dbReference type="Pfam" id="PF12770"/>
    </source>
</evidence>
<dbReference type="SUPFAM" id="SSF48452">
    <property type="entry name" value="TPR-like"/>
    <property type="match status" value="4"/>
</dbReference>
<keyword evidence="4" id="KW-1185">Reference proteome</keyword>
<dbReference type="PANTHER" id="PTHR10098">
    <property type="entry name" value="RAPSYN-RELATED"/>
    <property type="match status" value="1"/>
</dbReference>
<dbReference type="RefSeq" id="WP_145415710.1">
    <property type="nucleotide sequence ID" value="NZ_CP036526.1"/>
</dbReference>
<dbReference type="Proteomes" id="UP000319817">
    <property type="component" value="Chromosome"/>
</dbReference>
<dbReference type="SMART" id="SM00028">
    <property type="entry name" value="TPR"/>
    <property type="match status" value="7"/>
</dbReference>
<feature type="domain" description="CHAT" evidence="2">
    <location>
        <begin position="1341"/>
        <end position="1744"/>
    </location>
</feature>
<dbReference type="InterPro" id="IPR024983">
    <property type="entry name" value="CHAT_dom"/>
</dbReference>
<accession>A0A517NM13</accession>
<dbReference type="Gene3D" id="1.25.40.10">
    <property type="entry name" value="Tetratricopeptide repeat domain"/>
    <property type="match status" value="5"/>
</dbReference>
<dbReference type="InterPro" id="IPR019734">
    <property type="entry name" value="TPR_rpt"/>
</dbReference>
<dbReference type="Pfam" id="PF13424">
    <property type="entry name" value="TPR_12"/>
    <property type="match status" value="1"/>
</dbReference>
<dbReference type="OrthoDB" id="220792at2"/>
<keyword evidence="1" id="KW-0175">Coiled coil</keyword>
<reference evidence="3 4" key="1">
    <citation type="submission" date="2019-02" db="EMBL/GenBank/DDBJ databases">
        <title>Deep-cultivation of Planctomycetes and their phenomic and genomic characterization uncovers novel biology.</title>
        <authorList>
            <person name="Wiegand S."/>
            <person name="Jogler M."/>
            <person name="Boedeker C."/>
            <person name="Pinto D."/>
            <person name="Vollmers J."/>
            <person name="Rivas-Marin E."/>
            <person name="Kohn T."/>
            <person name="Peeters S.H."/>
            <person name="Heuer A."/>
            <person name="Rast P."/>
            <person name="Oberbeckmann S."/>
            <person name="Bunk B."/>
            <person name="Jeske O."/>
            <person name="Meyerdierks A."/>
            <person name="Storesund J.E."/>
            <person name="Kallscheuer N."/>
            <person name="Luecker S."/>
            <person name="Lage O.M."/>
            <person name="Pohl T."/>
            <person name="Merkel B.J."/>
            <person name="Hornburger P."/>
            <person name="Mueller R.-W."/>
            <person name="Bruemmer F."/>
            <person name="Labrenz M."/>
            <person name="Spormann A.M."/>
            <person name="Op den Camp H."/>
            <person name="Overmann J."/>
            <person name="Amann R."/>
            <person name="Jetten M.S.M."/>
            <person name="Mascher T."/>
            <person name="Medema M.H."/>
            <person name="Devos D.P."/>
            <person name="Kaster A.-K."/>
            <person name="Ovreas L."/>
            <person name="Rohde M."/>
            <person name="Galperin M.Y."/>
            <person name="Jogler C."/>
        </authorList>
    </citation>
    <scope>NUCLEOTIDE SEQUENCE [LARGE SCALE GENOMIC DNA]</scope>
    <source>
        <strain evidence="3 4">K23_9</strain>
    </source>
</reference>
<organism evidence="3 4">
    <name type="scientific">Stieleria marina</name>
    <dbReference type="NCBI Taxonomy" id="1930275"/>
    <lineage>
        <taxon>Bacteria</taxon>
        <taxon>Pseudomonadati</taxon>
        <taxon>Planctomycetota</taxon>
        <taxon>Planctomycetia</taxon>
        <taxon>Pirellulales</taxon>
        <taxon>Pirellulaceae</taxon>
        <taxon>Stieleria</taxon>
    </lineage>
</organism>
<dbReference type="EMBL" id="CP036526">
    <property type="protein sequence ID" value="QDT08113.1"/>
    <property type="molecule type" value="Genomic_DNA"/>
</dbReference>
<dbReference type="InterPro" id="IPR011990">
    <property type="entry name" value="TPR-like_helical_dom_sf"/>
</dbReference>
<sequence>MNASSRPSKICITMVALSIVILSTSVLRSTKVGADEGDPTIDVPTIAQSRAILSRDLIWNDCRDALLAKDWAKLLQLGQQAQRLEKIAFGDSFAGNKLTHFMLLNAYNNLGQESDASKLWKLVYDSGNGQSTRIVDGNGPVSRGMAVEARKRLTDLTYTIARFNSDRDITDRFAQIIESYDWFAKQLAIEAVRDGSGIVRMPPNLSMLRAYVFLVDGDAEKAIEVSRQAFQQLKREMPDTWWKAMEDDGGANIAGYTASILVTRAKVAERNADWDAALSFREEAQAIAIRLSDENAGLKRDLDVCRAIVSLSADEKNDYQTLNAKRQEAIQLASVRSFPAAIKLGKDILPKWEKLFGDQSDTTAMIYRRMGYWSWTQGSYRQAIEHLITASDVFMQTRARRDDWLCGAVNDVFINLDHLGSSDQISPSVIKPVQDFLVRLKARFGNDHPMVLDGQISLAGFQRRLALSATERSELAKAMPLKYRADQSYSTGNYTDSLQWAQKFLAQSDALLGTQDVIVHDAQSMVANVMVELGRHVEAATVYEELFRRTDKRPYNQTARHAGRLQWRAGNLAALAKIDQALECISDAKECCQRTLGPKSERFVHCLRIEARILKDGLRKPAKAYPLLTDALEKLTYIYNGQDGFEICQTMVDLADCETQLGYFDESEKHLKTALEIRERNQFNNGQMTCWNHFQRGYNAFEAQRFDEAVEHYQSALELKKKIDPTGGDLPNLYGCLVASCTWTDNHDHSPWVKQFLAHAGAQYKTDTPEYADAILKMLRPLTVPPHGDAMGQLNHARAEVIHTLAAQTLSVLELNGPSEIGLHVIALQYVAEAEIFQQNFTSAISRLHRAIDLAEQDQGNESLLFARVNATIAKAYRLRGDLPQALRHGDLCLRIFQNEMADDSLAVANLSLRHADLLSAMGDFDRAEALVVNAENAMAEAGIGQRSQSMLQLAELYLRMGKTDLAELWLHRGRLLSDDKSVGDEVDTRILQLLTRLYLIQSESNAALPIAKDVLKRCKTETPNRELLIGAHHLLGEALLAKGSYMDAERHLTQSLELSRGNATTSKGEKADAVANPAVSLQSLQWGTHRKLAQLCQLCDRVAEAENWLTLGVVSALTDEQRFASVLSENQQLSLRMATDQAMHAYLGFALQQNLAAEKVHRYVLQWKGAVFMQQARLRKASRSHNPETIAVSRQLEGVNRELASRVFAARNAIDQTKALDRLTVLTQQKQRLESELALLTHTKLAEANWAATPTDWQQFIKPSEVLVDFVEFKRSDVIGDLTSDQSKCIVAFAIQGDSGAIAMIDLGPADKINHAISQWRGSFTPGSTIANRNGAELAGEHLATLLWQPLAPLVGNAKTVLISPDGRLSQLPFAAIPHTAKRGSLVQDHAFVTVPVPQWMIESKRKDARDQNNSLDAGKKILLVGDVDYAARFETSIAQQTTENAIAKNASPKQSNRIDSDKIAVTTKVKYAPRWANRSPTESNDWESLPGTRDEITSIASAAERCFPDVQVISLNRTAACEDAIRRMASKTRYLHLATHGFFAGQNTNSNGAVQPSGRQESLNSMSMLDGQTVPGLHPSFLTGVVLAGANQTPEMGQDDGILTAAEVTELDLVETELVVLSACETGLGEVQSGEGVVGLQRAFGLAGAKSILTSLWKVDDRATQVFMTTFYEKLWSEKMTKSAALQATQLEMIHRYQPQTGALRGDRRFELSDDAPIDDQPNDKGKNLSPFFWAAFTLSGDHE</sequence>
<proteinExistence type="predicted"/>
<name>A0A517NM13_9BACT</name>
<dbReference type="PANTHER" id="PTHR10098:SF112">
    <property type="entry name" value="SLR0380 PROTEIN"/>
    <property type="match status" value="1"/>
</dbReference>
<evidence type="ECO:0000313" key="3">
    <source>
        <dbReference type="EMBL" id="QDT08113.1"/>
    </source>
</evidence>
<evidence type="ECO:0000256" key="1">
    <source>
        <dbReference type="SAM" id="Coils"/>
    </source>
</evidence>
<evidence type="ECO:0000313" key="4">
    <source>
        <dbReference type="Proteomes" id="UP000319817"/>
    </source>
</evidence>
<dbReference type="Pfam" id="PF12770">
    <property type="entry name" value="CHAT"/>
    <property type="match status" value="1"/>
</dbReference>